<dbReference type="PROSITE" id="PS51762">
    <property type="entry name" value="GH16_2"/>
    <property type="match status" value="1"/>
</dbReference>
<keyword evidence="1" id="KW-0812">Transmembrane</keyword>
<keyword evidence="1" id="KW-0472">Membrane</keyword>
<accession>X5DCK0</accession>
<dbReference type="PANTHER" id="PTHR10963">
    <property type="entry name" value="GLYCOSYL HYDROLASE-RELATED"/>
    <property type="match status" value="1"/>
</dbReference>
<dbReference type="SUPFAM" id="SSF49899">
    <property type="entry name" value="Concanavalin A-like lectins/glucanases"/>
    <property type="match status" value="1"/>
</dbReference>
<protein>
    <submittedName>
        <fullName evidence="3">GH16</fullName>
    </submittedName>
</protein>
<dbReference type="InterPro" id="IPR000757">
    <property type="entry name" value="Beta-glucanase-like"/>
</dbReference>
<dbReference type="GO" id="GO:0009251">
    <property type="term" value="P:glucan catabolic process"/>
    <property type="evidence" value="ECO:0007669"/>
    <property type="project" value="TreeGrafter"/>
</dbReference>
<dbReference type="EMBL" id="KF233708">
    <property type="protein sequence ID" value="AHW52385.1"/>
    <property type="molecule type" value="mRNA"/>
</dbReference>
<evidence type="ECO:0000256" key="1">
    <source>
        <dbReference type="SAM" id="Phobius"/>
    </source>
</evidence>
<dbReference type="PANTHER" id="PTHR10963:SF24">
    <property type="entry name" value="GLYCOSIDASE C21B10.07-RELATED"/>
    <property type="match status" value="1"/>
</dbReference>
<keyword evidence="1" id="KW-1133">Transmembrane helix</keyword>
<proteinExistence type="evidence at transcript level"/>
<sequence length="784" mass="86047">MWANFGDESALLVPSKHAAHARKWQFAAAAATLVALGLAAALAVVSARQPAQLMEERGHGEVMGHSHHSCTAAGVDVYASGKKLDCCHELITIEKPCFTGKGLSVCEFCVPKAEAPHDCTPAGKDVFANPKGVHLPCCPGFVEEAGPCRGDDMCMFCQPSSVVPGTRAQYPAPKVSIDPLTPKEAVEKHYKDGMSLILSDEFKDMARTKSIFVFEDIPYGVPGNTGDVNIASIYSSDTISLLPEGGLRLAAYMAPEDEVEFMKGWNGTWNTNWGSDVSKWTWHAPKVTSRMNGRFQYGWVETSIKAPKGYGNWPAAWLNGCYGFISEASGEFLLQDGYPFLCGQYWPPELDFFEHFSPEHTWYWRPNSMSLHSPNQYVGLGQKMTPQGGYCPTTLAPPGEAWCFGVSGSGSFPDDPTERFIDYGMRWDPDGVDYYMDGKFMHRFTRDQLVLYLSGQLRPILIPEMPLFLTFNIALVRKGMDLSHMGEGLTDKSNYDRNTGKWKTMAMDIKYVRVYQDDTQGDTRGLNPPITYETRRKLLANRVTCNLVPELRCIVKANGGKGGVDLMAKVACDKLRSLGDNYCDTVPHLCSLNNAGNPEGVYGLSNATIANMANQRLSLVHGICCIEQSKEIDPITGAPVDETATCRETPKTKLPAWLLESEYFQDPPMGEEGASGGLAGTNPAGWKTYGRGLPPPPPSPCHPCRSPSRWLPTHTAQLRTGISLAGAPSCSSIHRWSGFRHETRARYLRSLPSTQPRSAPVLPLAPPICPMSCLSPLACSWEAR</sequence>
<feature type="transmembrane region" description="Helical" evidence="1">
    <location>
        <begin position="26"/>
        <end position="47"/>
    </location>
</feature>
<organism evidence="3">
    <name type="scientific">Tisochrysis lutea</name>
    <dbReference type="NCBI Taxonomy" id="1321669"/>
    <lineage>
        <taxon>Eukaryota</taxon>
        <taxon>Haptista</taxon>
        <taxon>Haptophyta</taxon>
        <taxon>Prymnesiophyceae</taxon>
        <taxon>Isochrysidales</taxon>
        <taxon>Isochrysidaceae</taxon>
        <taxon>Tisochrysis</taxon>
    </lineage>
</organism>
<dbReference type="GO" id="GO:0004553">
    <property type="term" value="F:hydrolase activity, hydrolyzing O-glycosyl compounds"/>
    <property type="evidence" value="ECO:0007669"/>
    <property type="project" value="InterPro"/>
</dbReference>
<dbReference type="InterPro" id="IPR050546">
    <property type="entry name" value="Glycosyl_Hydrlase_16"/>
</dbReference>
<feature type="domain" description="GH16" evidence="2">
    <location>
        <begin position="165"/>
        <end position="520"/>
    </location>
</feature>
<evidence type="ECO:0000313" key="3">
    <source>
        <dbReference type="EMBL" id="AHW52385.1"/>
    </source>
</evidence>
<name>X5DCK0_9EUKA</name>
<evidence type="ECO:0000259" key="2">
    <source>
        <dbReference type="PROSITE" id="PS51762"/>
    </source>
</evidence>
<dbReference type="AlphaFoldDB" id="X5DCK0"/>
<reference evidence="3" key="1">
    <citation type="journal article" date="2014" name="J. Proteomics">
        <title>Comparative proteomics reveals proteins impacted by nitrogen deprivation in wild-type and high lipid-accumulating mutant strains of Tisochrysis lutea.</title>
        <authorList>
            <person name="Garnier M."/>
            <person name="Carrier G."/>
            <person name="Rogniaux H."/>
            <person name="Nicolau E."/>
            <person name="Bougaran G."/>
            <person name="Saint-Jean B."/>
            <person name="Cadoret J.P."/>
        </authorList>
    </citation>
    <scope>NUCLEOTIDE SEQUENCE</scope>
</reference>
<dbReference type="Gene3D" id="2.60.120.200">
    <property type="match status" value="1"/>
</dbReference>
<dbReference type="InterPro" id="IPR013320">
    <property type="entry name" value="ConA-like_dom_sf"/>
</dbReference>